<sequence>MLSIFFYNSKFNKRFNMNLDKKTYLLLVMKKMLRITWGLLPNISSKQKITLLYLLLEKQGLVNPVWLNLSFRMLSTRLLNNLKNVITFRKCSQVLM</sequence>
<keyword evidence="1" id="KW-0614">Plasmid</keyword>
<dbReference type="EMBL" id="MN956836">
    <property type="protein sequence ID" value="QTX13754.1"/>
    <property type="molecule type" value="Genomic_DNA"/>
</dbReference>
<organism evidence="1">
    <name type="scientific">Klebsiella pneumoniae</name>
    <dbReference type="NCBI Taxonomy" id="573"/>
    <lineage>
        <taxon>Bacteria</taxon>
        <taxon>Pseudomonadati</taxon>
        <taxon>Pseudomonadota</taxon>
        <taxon>Gammaproteobacteria</taxon>
        <taxon>Enterobacterales</taxon>
        <taxon>Enterobacteriaceae</taxon>
        <taxon>Klebsiella/Raoultella group</taxon>
        <taxon>Klebsiella</taxon>
        <taxon>Klebsiella pneumoniae complex</taxon>
    </lineage>
</organism>
<evidence type="ECO:0000313" key="1">
    <source>
        <dbReference type="EMBL" id="QTX13754.1"/>
    </source>
</evidence>
<reference evidence="1" key="1">
    <citation type="submission" date="2020-01" db="EMBL/GenBank/DDBJ databases">
        <authorList>
            <person name="Qin S."/>
        </authorList>
    </citation>
    <scope>NUCLEOTIDE SEQUENCE</scope>
    <source>
        <strain evidence="1">CVir17-16-YZ6g</strain>
        <plasmid evidence="1">p17-15-vir-like</plasmid>
    </source>
</reference>
<name>A0A8B0SSC2_KLEPN</name>
<proteinExistence type="predicted"/>
<dbReference type="AlphaFoldDB" id="A0A8B0SSC2"/>
<accession>A0A8B0SSC2</accession>
<protein>
    <submittedName>
        <fullName evidence="1">Uncharacterized protein</fullName>
    </submittedName>
</protein>
<geneLocation type="plasmid" evidence="1">
    <name>p17-15-vir-like</name>
</geneLocation>